<evidence type="ECO:0000313" key="2">
    <source>
        <dbReference type="Proteomes" id="UP001209889"/>
    </source>
</evidence>
<reference evidence="1" key="2">
    <citation type="submission" date="2024-05" db="EMBL/GenBank/DDBJ databases">
        <title>Streptococcus macedonicus and Acinetobacter baumannii: co-inhabitants of the cheese production environment.</title>
        <authorList>
            <person name="Johnson J."/>
            <person name="Curtin C."/>
            <person name="Waite-Cusic J."/>
        </authorList>
    </citation>
    <scope>NUCLEOTIDE SEQUENCE</scope>
    <source>
        <strain evidence="1">E28</strain>
    </source>
</reference>
<protein>
    <submittedName>
        <fullName evidence="1">Uncharacterized protein</fullName>
    </submittedName>
</protein>
<dbReference type="Proteomes" id="UP001209889">
    <property type="component" value="Unassembled WGS sequence"/>
</dbReference>
<evidence type="ECO:0000313" key="1">
    <source>
        <dbReference type="EMBL" id="MCW8677759.1"/>
    </source>
</evidence>
<dbReference type="RefSeq" id="WP_257235568.1">
    <property type="nucleotide sequence ID" value="NZ_JAPHIY010000011.1"/>
</dbReference>
<name>A0ABT3PDW9_STRMC</name>
<reference evidence="1" key="1">
    <citation type="submission" date="2022-11" db="EMBL/GenBank/DDBJ databases">
        <authorList>
            <person name="Johnson J.D."/>
        </authorList>
    </citation>
    <scope>NUCLEOTIDE SEQUENCE</scope>
    <source>
        <strain evidence="1">E28</strain>
    </source>
</reference>
<dbReference type="EMBL" id="JAPHJC010000012">
    <property type="protein sequence ID" value="MCW8677759.1"/>
    <property type="molecule type" value="Genomic_DNA"/>
</dbReference>
<proteinExistence type="predicted"/>
<organism evidence="1 2">
    <name type="scientific">Streptococcus macedonicus</name>
    <name type="common">Streptococcus gallolyticus macedonicus</name>
    <dbReference type="NCBI Taxonomy" id="59310"/>
    <lineage>
        <taxon>Bacteria</taxon>
        <taxon>Bacillati</taxon>
        <taxon>Bacillota</taxon>
        <taxon>Bacilli</taxon>
        <taxon>Lactobacillales</taxon>
        <taxon>Streptococcaceae</taxon>
        <taxon>Streptococcus</taxon>
    </lineage>
</organism>
<gene>
    <name evidence="1" type="ORF">OQH01_04295</name>
</gene>
<comment type="caution">
    <text evidence="1">The sequence shown here is derived from an EMBL/GenBank/DDBJ whole genome shotgun (WGS) entry which is preliminary data.</text>
</comment>
<keyword evidence="2" id="KW-1185">Reference proteome</keyword>
<accession>A0ABT3PDW9</accession>
<sequence>MTKEIYWRDKQCLTTLLMLLLYFFADKLKSYRVILPGVEASYVLQGTSLEFGTAAVSQDELRQFFLILFI</sequence>